<feature type="non-terminal residue" evidence="1">
    <location>
        <position position="124"/>
    </location>
</feature>
<sequence>MEYSFNERDVFLDIVNFKPSKRTLKWEFGYLSLTAPRWYREGLPRKDNKTPTPEILKIIGQSFPVPFNYGNEFDLRERDDVSTYFKMDEGIMGIPVKYWMYPLFEKKILYEDNKYLEFIDAHGV</sequence>
<dbReference type="EMBL" id="BARU01001798">
    <property type="protein sequence ID" value="GAH20876.1"/>
    <property type="molecule type" value="Genomic_DNA"/>
</dbReference>
<evidence type="ECO:0000313" key="1">
    <source>
        <dbReference type="EMBL" id="GAH20876.1"/>
    </source>
</evidence>
<name>X1DIZ9_9ZZZZ</name>
<gene>
    <name evidence="1" type="ORF">S03H2_04517</name>
</gene>
<organism evidence="1">
    <name type="scientific">marine sediment metagenome</name>
    <dbReference type="NCBI Taxonomy" id="412755"/>
    <lineage>
        <taxon>unclassified sequences</taxon>
        <taxon>metagenomes</taxon>
        <taxon>ecological metagenomes</taxon>
    </lineage>
</organism>
<protein>
    <submittedName>
        <fullName evidence="1">Uncharacterized protein</fullName>
    </submittedName>
</protein>
<dbReference type="AlphaFoldDB" id="X1DIZ9"/>
<accession>X1DIZ9</accession>
<proteinExistence type="predicted"/>
<comment type="caution">
    <text evidence="1">The sequence shown here is derived from an EMBL/GenBank/DDBJ whole genome shotgun (WGS) entry which is preliminary data.</text>
</comment>
<reference evidence="1" key="1">
    <citation type="journal article" date="2014" name="Front. Microbiol.">
        <title>High frequency of phylogenetically diverse reductive dehalogenase-homologous genes in deep subseafloor sedimentary metagenomes.</title>
        <authorList>
            <person name="Kawai M."/>
            <person name="Futagami T."/>
            <person name="Toyoda A."/>
            <person name="Takaki Y."/>
            <person name="Nishi S."/>
            <person name="Hori S."/>
            <person name="Arai W."/>
            <person name="Tsubouchi T."/>
            <person name="Morono Y."/>
            <person name="Uchiyama I."/>
            <person name="Ito T."/>
            <person name="Fujiyama A."/>
            <person name="Inagaki F."/>
            <person name="Takami H."/>
        </authorList>
    </citation>
    <scope>NUCLEOTIDE SEQUENCE</scope>
    <source>
        <strain evidence="1">Expedition CK06-06</strain>
    </source>
</reference>